<keyword evidence="1" id="KW-0472">Membrane</keyword>
<dbReference type="AlphaFoldDB" id="A0A3Q8CYG3"/>
<sequence length="179" mass="21342">MTFLGIEVGSWADWFSGIITTMGIIFSVSLSLNKDKFKFDINTRGNGYDLFYSIINHSGFDVKAQMIRLSFRTNKCKRSEFNTFIEHKAQNYVILKNNELRQNTFQLINLIEEENTVRQYYNGKIPFDMQRLNFDTKKFKNHKRFYVIVEILAQDGKFYHSKPKRFRLEDIMCMKKINN</sequence>
<feature type="transmembrane region" description="Helical" evidence="1">
    <location>
        <begin position="14"/>
        <end position="32"/>
    </location>
</feature>
<reference evidence="2 3" key="1">
    <citation type="submission" date="2016-11" db="EMBL/GenBank/DDBJ databases">
        <title>Interaction between Lactobacillus species and yeast in water kefir.</title>
        <authorList>
            <person name="Behr J."/>
            <person name="Xu D."/>
            <person name="Vogel R.F."/>
        </authorList>
    </citation>
    <scope>NUCLEOTIDE SEQUENCE [LARGE SCALE GENOMIC DNA]</scope>
    <source>
        <strain evidence="2 3">TMW 1.1822</strain>
    </source>
</reference>
<dbReference type="Proteomes" id="UP000314960">
    <property type="component" value="Chromosome"/>
</dbReference>
<dbReference type="EMBL" id="CP018176">
    <property type="protein sequence ID" value="AUJ29619.1"/>
    <property type="molecule type" value="Genomic_DNA"/>
</dbReference>
<evidence type="ECO:0000313" key="3">
    <source>
        <dbReference type="Proteomes" id="UP000314960"/>
    </source>
</evidence>
<dbReference type="KEGG" id="lhw:BSQ49_05035"/>
<name>A0A3Q8CYG3_9LACO</name>
<dbReference type="RefSeq" id="WP_141053215.1">
    <property type="nucleotide sequence ID" value="NZ_CP018176.1"/>
</dbReference>
<keyword evidence="1" id="KW-1133">Transmembrane helix</keyword>
<gene>
    <name evidence="2" type="ORF">BSQ49_05035</name>
</gene>
<evidence type="ECO:0000313" key="2">
    <source>
        <dbReference type="EMBL" id="AUJ29619.1"/>
    </source>
</evidence>
<protein>
    <submittedName>
        <fullName evidence="2">Uncharacterized protein</fullName>
    </submittedName>
</protein>
<proteinExistence type="predicted"/>
<accession>A0A3Q8CYG3</accession>
<evidence type="ECO:0000256" key="1">
    <source>
        <dbReference type="SAM" id="Phobius"/>
    </source>
</evidence>
<keyword evidence="1" id="KW-0812">Transmembrane</keyword>
<organism evidence="2 3">
    <name type="scientific">Liquorilactobacillus hordei</name>
    <dbReference type="NCBI Taxonomy" id="468911"/>
    <lineage>
        <taxon>Bacteria</taxon>
        <taxon>Bacillati</taxon>
        <taxon>Bacillota</taxon>
        <taxon>Bacilli</taxon>
        <taxon>Lactobacillales</taxon>
        <taxon>Lactobacillaceae</taxon>
        <taxon>Liquorilactobacillus</taxon>
    </lineage>
</organism>